<keyword evidence="2 8" id="KW-0808">Transferase</keyword>
<feature type="binding site" evidence="8">
    <location>
        <position position="8"/>
    </location>
    <ligand>
        <name>Mg(2+)</name>
        <dbReference type="ChEBI" id="CHEBI:18420"/>
    </ligand>
</feature>
<evidence type="ECO:0000313" key="11">
    <source>
        <dbReference type="Proteomes" id="UP000321934"/>
    </source>
</evidence>
<name>A0A5B8XJJ4_9RICK</name>
<evidence type="ECO:0000313" key="10">
    <source>
        <dbReference type="EMBL" id="QED23727.1"/>
    </source>
</evidence>
<reference evidence="10 11" key="1">
    <citation type="journal article" date="2019" name="ISME J.">
        <title>Deianiraea, an extracellular bacterium associated with the ciliate Paramecium, suggests an alternative scenario for the evolution of Rickettsiales.</title>
        <authorList>
            <person name="Castelli M."/>
            <person name="Sabaneyeva E."/>
            <person name="Lanzoni O."/>
            <person name="Lebedeva N."/>
            <person name="Floriano A.M."/>
            <person name="Gaiarsa S."/>
            <person name="Benken K."/>
            <person name="Modeo L."/>
            <person name="Bandi C."/>
            <person name="Potekhin A."/>
            <person name="Sassera D."/>
            <person name="Petroni G."/>
        </authorList>
    </citation>
    <scope>NUCLEOTIDE SEQUENCE [LARGE SCALE GENOMIC DNA]</scope>
    <source>
        <strain evidence="10">CyL4-1</strain>
    </source>
</reference>
<dbReference type="HAMAP" id="MF_00101">
    <property type="entry name" value="AcpS"/>
    <property type="match status" value="1"/>
</dbReference>
<dbReference type="RefSeq" id="WP_146821036.1">
    <property type="nucleotide sequence ID" value="NZ_CP029077.1"/>
</dbReference>
<feature type="domain" description="4'-phosphopantetheinyl transferase" evidence="9">
    <location>
        <begin position="5"/>
        <end position="98"/>
    </location>
</feature>
<dbReference type="AlphaFoldDB" id="A0A5B8XJJ4"/>
<dbReference type="NCBIfam" id="TIGR00516">
    <property type="entry name" value="acpS"/>
    <property type="match status" value="1"/>
</dbReference>
<keyword evidence="7 8" id="KW-0275">Fatty acid biosynthesis</keyword>
<evidence type="ECO:0000256" key="4">
    <source>
        <dbReference type="ARBA" id="ARBA00022832"/>
    </source>
</evidence>
<evidence type="ECO:0000256" key="7">
    <source>
        <dbReference type="ARBA" id="ARBA00023160"/>
    </source>
</evidence>
<dbReference type="GO" id="GO:0005737">
    <property type="term" value="C:cytoplasm"/>
    <property type="evidence" value="ECO:0007669"/>
    <property type="project" value="UniProtKB-SubCell"/>
</dbReference>
<keyword evidence="6 8" id="KW-0443">Lipid metabolism</keyword>
<comment type="catalytic activity">
    <reaction evidence="8">
        <text>apo-[ACP] + CoA = holo-[ACP] + adenosine 3',5'-bisphosphate + H(+)</text>
        <dbReference type="Rhea" id="RHEA:12068"/>
        <dbReference type="Rhea" id="RHEA-COMP:9685"/>
        <dbReference type="Rhea" id="RHEA-COMP:9690"/>
        <dbReference type="ChEBI" id="CHEBI:15378"/>
        <dbReference type="ChEBI" id="CHEBI:29999"/>
        <dbReference type="ChEBI" id="CHEBI:57287"/>
        <dbReference type="ChEBI" id="CHEBI:58343"/>
        <dbReference type="ChEBI" id="CHEBI:64479"/>
        <dbReference type="EC" id="2.7.8.7"/>
    </reaction>
</comment>
<comment type="subcellular location">
    <subcellularLocation>
        <location evidence="8">Cytoplasm</location>
    </subcellularLocation>
</comment>
<dbReference type="EC" id="2.7.8.7" evidence="8"/>
<keyword evidence="1 8" id="KW-0444">Lipid biosynthesis</keyword>
<keyword evidence="3 8" id="KW-0479">Metal-binding</keyword>
<dbReference type="Proteomes" id="UP000321934">
    <property type="component" value="Chromosome"/>
</dbReference>
<keyword evidence="4 8" id="KW-0276">Fatty acid metabolism</keyword>
<dbReference type="GO" id="GO:0008897">
    <property type="term" value="F:holo-[acyl-carrier-protein] synthase activity"/>
    <property type="evidence" value="ECO:0007669"/>
    <property type="project" value="UniProtKB-UniRule"/>
</dbReference>
<dbReference type="InterPro" id="IPR004568">
    <property type="entry name" value="Ppantetheine-prot_Trfase_dom"/>
</dbReference>
<evidence type="ECO:0000256" key="1">
    <source>
        <dbReference type="ARBA" id="ARBA00022516"/>
    </source>
</evidence>
<organism evidence="10 11">
    <name type="scientific">Candidatus Deianiraea vastatrix</name>
    <dbReference type="NCBI Taxonomy" id="2163644"/>
    <lineage>
        <taxon>Bacteria</taxon>
        <taxon>Pseudomonadati</taxon>
        <taxon>Pseudomonadota</taxon>
        <taxon>Alphaproteobacteria</taxon>
        <taxon>Rickettsiales</taxon>
        <taxon>Candidatus Deianiraeaceae</taxon>
        <taxon>Candidatus Deianiraea</taxon>
    </lineage>
</organism>
<dbReference type="InterPro" id="IPR002582">
    <property type="entry name" value="ACPS"/>
</dbReference>
<dbReference type="GO" id="GO:0000287">
    <property type="term" value="F:magnesium ion binding"/>
    <property type="evidence" value="ECO:0007669"/>
    <property type="project" value="UniProtKB-UniRule"/>
</dbReference>
<protein>
    <recommendedName>
        <fullName evidence="8">Holo-[acyl-carrier-protein] synthase</fullName>
        <shortName evidence="8">Holo-ACP synthase</shortName>
        <ecNumber evidence="8">2.7.8.7</ecNumber>
    </recommendedName>
    <alternativeName>
        <fullName evidence="8">4'-phosphopantetheinyl transferase AcpS</fullName>
    </alternativeName>
</protein>
<dbReference type="SUPFAM" id="SSF56214">
    <property type="entry name" value="4'-phosphopantetheinyl transferase"/>
    <property type="match status" value="1"/>
</dbReference>
<comment type="function">
    <text evidence="8">Transfers the 4'-phosphopantetheine moiety from coenzyme A to a Ser of acyl-carrier-protein.</text>
</comment>
<comment type="similarity">
    <text evidence="8">Belongs to the P-Pant transferase superfamily. AcpS family.</text>
</comment>
<evidence type="ECO:0000256" key="3">
    <source>
        <dbReference type="ARBA" id="ARBA00022723"/>
    </source>
</evidence>
<comment type="cofactor">
    <cofactor evidence="8">
        <name>Mg(2+)</name>
        <dbReference type="ChEBI" id="CHEBI:18420"/>
    </cofactor>
</comment>
<proteinExistence type="inferred from homology"/>
<sequence>MIIGTGIDICEKNRIAKILSENPRFIQRILTKNEQEIAAKKSDLASFVAKRWAAKEAVSKAFGCGIGAALSFLDIEISNDEHGRPLAKILKSTIETPLFTGTIDEIKIHLSISDTHNITSASVVVEGI</sequence>
<feature type="binding site" evidence="8">
    <location>
        <position position="56"/>
    </location>
    <ligand>
        <name>Mg(2+)</name>
        <dbReference type="ChEBI" id="CHEBI:18420"/>
    </ligand>
</feature>
<gene>
    <name evidence="8" type="primary">acpS</name>
    <name evidence="10" type="ORF">Deia_00940</name>
</gene>
<dbReference type="EMBL" id="CP029077">
    <property type="protein sequence ID" value="QED23727.1"/>
    <property type="molecule type" value="Genomic_DNA"/>
</dbReference>
<keyword evidence="5 8" id="KW-0460">Magnesium</keyword>
<dbReference type="Pfam" id="PF01648">
    <property type="entry name" value="ACPS"/>
    <property type="match status" value="1"/>
</dbReference>
<keyword evidence="11" id="KW-1185">Reference proteome</keyword>
<evidence type="ECO:0000256" key="2">
    <source>
        <dbReference type="ARBA" id="ARBA00022679"/>
    </source>
</evidence>
<evidence type="ECO:0000259" key="9">
    <source>
        <dbReference type="Pfam" id="PF01648"/>
    </source>
</evidence>
<dbReference type="NCBIfam" id="TIGR00556">
    <property type="entry name" value="pantethn_trn"/>
    <property type="match status" value="1"/>
</dbReference>
<dbReference type="Gene3D" id="3.90.470.20">
    <property type="entry name" value="4'-phosphopantetheinyl transferase domain"/>
    <property type="match status" value="1"/>
</dbReference>
<keyword evidence="8" id="KW-0963">Cytoplasm</keyword>
<evidence type="ECO:0000256" key="8">
    <source>
        <dbReference type="HAMAP-Rule" id="MF_00101"/>
    </source>
</evidence>
<dbReference type="OrthoDB" id="517356at2"/>
<dbReference type="InterPro" id="IPR008278">
    <property type="entry name" value="4-PPantetheinyl_Trfase_dom"/>
</dbReference>
<evidence type="ECO:0000256" key="6">
    <source>
        <dbReference type="ARBA" id="ARBA00023098"/>
    </source>
</evidence>
<evidence type="ECO:0000256" key="5">
    <source>
        <dbReference type="ARBA" id="ARBA00022842"/>
    </source>
</evidence>
<dbReference type="InterPro" id="IPR037143">
    <property type="entry name" value="4-PPantetheinyl_Trfase_dom_sf"/>
</dbReference>
<dbReference type="GO" id="GO:0006633">
    <property type="term" value="P:fatty acid biosynthetic process"/>
    <property type="evidence" value="ECO:0007669"/>
    <property type="project" value="UniProtKB-UniRule"/>
</dbReference>
<accession>A0A5B8XJJ4</accession>